<evidence type="ECO:0000313" key="3">
    <source>
        <dbReference type="EMBL" id="MDO9708034.1"/>
    </source>
</evidence>
<comment type="caution">
    <text evidence="3">The sequence shown here is derived from an EMBL/GenBank/DDBJ whole genome shotgun (WGS) entry which is preliminary data.</text>
</comment>
<evidence type="ECO:0000313" key="4">
    <source>
        <dbReference type="Proteomes" id="UP001243009"/>
    </source>
</evidence>
<organism evidence="3 4">
    <name type="scientific">Paracraurococcus lichenis</name>
    <dbReference type="NCBI Taxonomy" id="3064888"/>
    <lineage>
        <taxon>Bacteria</taxon>
        <taxon>Pseudomonadati</taxon>
        <taxon>Pseudomonadota</taxon>
        <taxon>Alphaproteobacteria</taxon>
        <taxon>Acetobacterales</taxon>
        <taxon>Roseomonadaceae</taxon>
        <taxon>Paracraurococcus</taxon>
    </lineage>
</organism>
<keyword evidence="2" id="KW-0472">Membrane</keyword>
<feature type="transmembrane region" description="Helical" evidence="2">
    <location>
        <begin position="6"/>
        <end position="30"/>
    </location>
</feature>
<proteinExistence type="predicted"/>
<sequence length="463" mass="51619">MTPDEMRLYLTVGGAILGLIASGFGISRFITAEVERIIKNYLAKELGDKLQEINRTQQEIQAERQHLAELQTVLEETQKIASERAVALTIFTLESLPSISLTQQIPISLLKNLSYVLKADLRSKLTSAENVPQELLGWLAYGTAIQRLALDPLARDNVEDGPASVLGLLSDAQEIFAPDIVVQRNIKLRRIQAYRQMRRFAEARSVVDELRAGLAAGTSQAGNEWIVIVDLAAAIINIQEILSSPSARPQLLAEAVTSLREHFGRIYGWRALGQEIRLGAAGDRGVYGGRFADGSIAFYTAKALWLDGTRKGSRDNHDLLWEALDVAFDRYERIRRTETDPTVSAIYNFCVAFIIAMRLSQEIVGFGQPRRLEVEYGDLQQAQDWQALMEQCLRNASVAVQHIASRRLPNVNKSLEYIYSESSECLNAMGHFQTDIEIVRAMPAEPALFQNRFSGAWRAEAAA</sequence>
<dbReference type="Proteomes" id="UP001243009">
    <property type="component" value="Unassembled WGS sequence"/>
</dbReference>
<protein>
    <submittedName>
        <fullName evidence="3">Uncharacterized protein</fullName>
    </submittedName>
</protein>
<gene>
    <name evidence="3" type="ORF">Q7A36_06760</name>
</gene>
<keyword evidence="2" id="KW-0812">Transmembrane</keyword>
<keyword evidence="1" id="KW-0175">Coiled coil</keyword>
<evidence type="ECO:0000256" key="1">
    <source>
        <dbReference type="SAM" id="Coils"/>
    </source>
</evidence>
<dbReference type="EMBL" id="JAUTWS010000005">
    <property type="protein sequence ID" value="MDO9708034.1"/>
    <property type="molecule type" value="Genomic_DNA"/>
</dbReference>
<keyword evidence="4" id="KW-1185">Reference proteome</keyword>
<dbReference type="RefSeq" id="WP_305102904.1">
    <property type="nucleotide sequence ID" value="NZ_JAUTWS010000005.1"/>
</dbReference>
<evidence type="ECO:0000256" key="2">
    <source>
        <dbReference type="SAM" id="Phobius"/>
    </source>
</evidence>
<keyword evidence="2" id="KW-1133">Transmembrane helix</keyword>
<reference evidence="3 4" key="1">
    <citation type="submission" date="2023-08" db="EMBL/GenBank/DDBJ databases">
        <title>The draft genome sequence of Paracraurococcus sp. LOR1-02.</title>
        <authorList>
            <person name="Kingkaew E."/>
            <person name="Tanasupawat S."/>
        </authorList>
    </citation>
    <scope>NUCLEOTIDE SEQUENCE [LARGE SCALE GENOMIC DNA]</scope>
    <source>
        <strain evidence="3 4">LOR1-02</strain>
    </source>
</reference>
<name>A0ABT9DVV5_9PROT</name>
<feature type="coiled-coil region" evidence="1">
    <location>
        <begin position="43"/>
        <end position="80"/>
    </location>
</feature>
<accession>A0ABT9DVV5</accession>